<dbReference type="Proteomes" id="UP000245764">
    <property type="component" value="Chromosome 1"/>
</dbReference>
<dbReference type="InterPro" id="IPR043128">
    <property type="entry name" value="Rev_trsase/Diguanyl_cyclase"/>
</dbReference>
<dbReference type="Pfam" id="PF07727">
    <property type="entry name" value="RVT_2"/>
    <property type="match status" value="1"/>
</dbReference>
<accession>A0A2H1FJS5</accession>
<organism evidence="2 3">
    <name type="scientific">Zymoseptoria tritici ST99CH_1E4</name>
    <dbReference type="NCBI Taxonomy" id="1276532"/>
    <lineage>
        <taxon>Eukaryota</taxon>
        <taxon>Fungi</taxon>
        <taxon>Dikarya</taxon>
        <taxon>Ascomycota</taxon>
        <taxon>Pezizomycotina</taxon>
        <taxon>Dothideomycetes</taxon>
        <taxon>Dothideomycetidae</taxon>
        <taxon>Mycosphaerellales</taxon>
        <taxon>Mycosphaerellaceae</taxon>
        <taxon>Zymoseptoria</taxon>
    </lineage>
</organism>
<dbReference type="Gene3D" id="3.30.70.270">
    <property type="match status" value="1"/>
</dbReference>
<evidence type="ECO:0000313" key="3">
    <source>
        <dbReference type="Proteomes" id="UP000245764"/>
    </source>
</evidence>
<dbReference type="AlphaFoldDB" id="A0A2H1FJS5"/>
<reference evidence="3" key="1">
    <citation type="submission" date="2017-05" db="EMBL/GenBank/DDBJ databases">
        <authorList>
            <person name="Song R."/>
            <person name="Chenine A.L."/>
            <person name="Ruprecht R.M."/>
        </authorList>
    </citation>
    <scope>NUCLEOTIDE SEQUENCE [LARGE SCALE GENOMIC DNA]</scope>
</reference>
<gene>
    <name evidence="2" type="ORF">ZT1E4_G358</name>
</gene>
<evidence type="ECO:0000313" key="2">
    <source>
        <dbReference type="EMBL" id="SMR41580.1"/>
    </source>
</evidence>
<evidence type="ECO:0000259" key="1">
    <source>
        <dbReference type="Pfam" id="PF07727"/>
    </source>
</evidence>
<dbReference type="InterPro" id="IPR043502">
    <property type="entry name" value="DNA/RNA_pol_sf"/>
</dbReference>
<dbReference type="EMBL" id="LT854253">
    <property type="protein sequence ID" value="SMR41580.1"/>
    <property type="molecule type" value="Genomic_DNA"/>
</dbReference>
<protein>
    <recommendedName>
        <fullName evidence="1">Reverse transcriptase Ty1/copia-type domain-containing protein</fullName>
    </recommendedName>
</protein>
<dbReference type="InterPro" id="IPR013103">
    <property type="entry name" value="RVT_2"/>
</dbReference>
<proteinExistence type="predicted"/>
<name>A0A2H1FJS5_ZYMTR</name>
<feature type="domain" description="Reverse transcriptase Ty1/copia-type" evidence="1">
    <location>
        <begin position="96"/>
        <end position="331"/>
    </location>
</feature>
<dbReference type="SUPFAM" id="SSF56672">
    <property type="entry name" value="DNA/RNA polymerases"/>
    <property type="match status" value="1"/>
</dbReference>
<sequence>MDIAQMMNYMCIEENAPISFNASMGPILEVEMEDGDTTKLTQEPPGEQDERGNAPAMQLIEDDPVVPKNYDGAMHSKYKRQWEEAIKEERDSLAENDTWEVVDEGTAETPVLSGRWVFTVKRGQFGEITRFKARWVVRGFEQREGINYLETFAAVVKPMSYRIMFALAAKYDWHVHQMDVKTAFLYGNIDEVIYVELPPGYKIDGKVCKLKKALYGLKQAPRIWYKTLIDALASFGFEQCLYDTAVFKKDNTFILVYVDDLLIAGPDIKQIEDVKKSLSDRFKMKDMGECKFFLGIGIERDRSKGLIKLTQKAHMQAMIERFNLENANPVASLFATGQQWELPKPGEIATDEERLEY</sequence>